<dbReference type="Gene3D" id="3.30.1330.60">
    <property type="entry name" value="OmpA-like domain"/>
    <property type="match status" value="1"/>
</dbReference>
<dbReference type="PANTHER" id="PTHR30329:SF21">
    <property type="entry name" value="LIPOPROTEIN YIAD-RELATED"/>
    <property type="match status" value="1"/>
</dbReference>
<comment type="caution">
    <text evidence="6">The sequence shown here is derived from an EMBL/GenBank/DDBJ whole genome shotgun (WGS) entry which is preliminary data.</text>
</comment>
<dbReference type="InterPro" id="IPR006665">
    <property type="entry name" value="OmpA-like"/>
</dbReference>
<accession>A0A2T2YH72</accession>
<dbReference type="PRINTS" id="PR01021">
    <property type="entry name" value="OMPADOMAIN"/>
</dbReference>
<dbReference type="PROSITE" id="PS51123">
    <property type="entry name" value="OMPA_2"/>
    <property type="match status" value="1"/>
</dbReference>
<dbReference type="OrthoDB" id="1488841at2"/>
<dbReference type="SUPFAM" id="SSF49464">
    <property type="entry name" value="Carboxypeptidase regulatory domain-like"/>
    <property type="match status" value="1"/>
</dbReference>
<dbReference type="SUPFAM" id="SSF48452">
    <property type="entry name" value="TPR-like"/>
    <property type="match status" value="1"/>
</dbReference>
<dbReference type="InterPro" id="IPR011659">
    <property type="entry name" value="WD40"/>
</dbReference>
<evidence type="ECO:0000256" key="2">
    <source>
        <dbReference type="ARBA" id="ARBA00023136"/>
    </source>
</evidence>
<keyword evidence="6" id="KW-0969">Cilium</keyword>
<keyword evidence="2 4" id="KW-0472">Membrane</keyword>
<dbReference type="InterPro" id="IPR008969">
    <property type="entry name" value="CarboxyPept-like_regulatory"/>
</dbReference>
<protein>
    <submittedName>
        <fullName evidence="6">Flagellar motor protein MotB</fullName>
    </submittedName>
</protein>
<dbReference type="InterPro" id="IPR036737">
    <property type="entry name" value="OmpA-like_sf"/>
</dbReference>
<gene>
    <name evidence="6" type="ORF">AHMF7605_15825</name>
</gene>
<keyword evidence="3" id="KW-0998">Cell outer membrane</keyword>
<evidence type="ECO:0000313" key="7">
    <source>
        <dbReference type="Proteomes" id="UP000240357"/>
    </source>
</evidence>
<organism evidence="6 7">
    <name type="scientific">Adhaeribacter arboris</name>
    <dbReference type="NCBI Taxonomy" id="2072846"/>
    <lineage>
        <taxon>Bacteria</taxon>
        <taxon>Pseudomonadati</taxon>
        <taxon>Bacteroidota</taxon>
        <taxon>Cytophagia</taxon>
        <taxon>Cytophagales</taxon>
        <taxon>Hymenobacteraceae</taxon>
        <taxon>Adhaeribacter</taxon>
    </lineage>
</organism>
<dbReference type="AlphaFoldDB" id="A0A2T2YH72"/>
<dbReference type="Gene3D" id="1.25.40.10">
    <property type="entry name" value="Tetratricopeptide repeat domain"/>
    <property type="match status" value="1"/>
</dbReference>
<dbReference type="InterPro" id="IPR011990">
    <property type="entry name" value="TPR-like_helical_dom_sf"/>
</dbReference>
<comment type="subcellular location">
    <subcellularLocation>
        <location evidence="1">Cell outer membrane</location>
    </subcellularLocation>
</comment>
<dbReference type="Gene3D" id="2.60.40.1120">
    <property type="entry name" value="Carboxypeptidase-like, regulatory domain"/>
    <property type="match status" value="1"/>
</dbReference>
<dbReference type="Pfam" id="PF07676">
    <property type="entry name" value="PD40"/>
    <property type="match status" value="2"/>
</dbReference>
<keyword evidence="6" id="KW-0966">Cell projection</keyword>
<sequence length="659" mass="73911">MNLYFRITLTCYILFVWVHNPVRAQKMSIKEADALFNRFQYALALPAYQKIVKDQNSNLYLTQRIADCYRQLNNSKEAEQWYTRVIQFPDFDPEALRYAADAARKNGKYDRARQWYEQFAQRVPAHANLASQLAAGCDSAQQWLVKPEPYELQKAENINSKNSDFSPALFQNSLVFTSDRPTAKSKKVSGWTGNPYPKIYWAPKQINGQFGTPIALGSPINNQYHNGSAAFSPDGQTLYFTRINQVKTEIKNGNTDPFSWVKFDAPKPTVNRLEIYISQKQGENWGEPKPFAHNKASAYSVGHPAISPDGDLLYFVSDMPGGFGDTDIYYCARQVDGSWSKPVNAGKEINTAGKEVFPVVAAPNKLYFSSEGHIGMGGLDIFSAEGKGATWKNVKNLKYPLNSSADDFGIVFDETKEAGFLSSNRNSDNGTDDIYAFKRVRSPCLLAGRVIERVLQTKGEFTEKPVAGARLRLYLPGDTTASNIYSDAQGNFTFPVKSGLAYALQASKEGYLVKTTDLTPDCPPEVDQVKLSVVLDRNTLNTTIILENIYYDFDKYDIRPEAKPELDKLVRILQDNPTIRIELGSHTDSRQTGEYNKKLSQLRAEAAVNYIISRGIDSSRLIAKGYGETQLLNGCKDGVACSELEHQINRRTEVKILSR</sequence>
<name>A0A2T2YH72_9BACT</name>
<dbReference type="SUPFAM" id="SSF103088">
    <property type="entry name" value="OmpA-like"/>
    <property type="match status" value="1"/>
</dbReference>
<keyword evidence="7" id="KW-1185">Reference proteome</keyword>
<dbReference type="GO" id="GO:0009279">
    <property type="term" value="C:cell outer membrane"/>
    <property type="evidence" value="ECO:0007669"/>
    <property type="project" value="UniProtKB-SubCell"/>
</dbReference>
<evidence type="ECO:0000256" key="1">
    <source>
        <dbReference type="ARBA" id="ARBA00004442"/>
    </source>
</evidence>
<dbReference type="EMBL" id="PYFT01000001">
    <property type="protein sequence ID" value="PSR54865.1"/>
    <property type="molecule type" value="Genomic_DNA"/>
</dbReference>
<dbReference type="Gene3D" id="2.120.10.30">
    <property type="entry name" value="TolB, C-terminal domain"/>
    <property type="match status" value="1"/>
</dbReference>
<evidence type="ECO:0000313" key="6">
    <source>
        <dbReference type="EMBL" id="PSR54865.1"/>
    </source>
</evidence>
<evidence type="ECO:0000256" key="4">
    <source>
        <dbReference type="PROSITE-ProRule" id="PRU00473"/>
    </source>
</evidence>
<dbReference type="PANTHER" id="PTHR30329">
    <property type="entry name" value="STATOR ELEMENT OF FLAGELLAR MOTOR COMPLEX"/>
    <property type="match status" value="1"/>
</dbReference>
<dbReference type="InterPro" id="IPR011042">
    <property type="entry name" value="6-blade_b-propeller_TolB-like"/>
</dbReference>
<proteinExistence type="predicted"/>
<dbReference type="Proteomes" id="UP000240357">
    <property type="component" value="Unassembled WGS sequence"/>
</dbReference>
<keyword evidence="6" id="KW-0282">Flagellum</keyword>
<dbReference type="Pfam" id="PF00691">
    <property type="entry name" value="OmpA"/>
    <property type="match status" value="1"/>
</dbReference>
<reference evidence="6 7" key="1">
    <citation type="submission" date="2018-03" db="EMBL/GenBank/DDBJ databases">
        <title>Adhaeribacter sp. HMF7605 Genome sequencing and assembly.</title>
        <authorList>
            <person name="Kang H."/>
            <person name="Kang J."/>
            <person name="Cha I."/>
            <person name="Kim H."/>
            <person name="Joh K."/>
        </authorList>
    </citation>
    <scope>NUCLEOTIDE SEQUENCE [LARGE SCALE GENOMIC DNA]</scope>
    <source>
        <strain evidence="6 7">HMF7605</strain>
    </source>
</reference>
<dbReference type="InterPro" id="IPR050330">
    <property type="entry name" value="Bact_OuterMem_StrucFunc"/>
</dbReference>
<dbReference type="CDD" id="cd07185">
    <property type="entry name" value="OmpA_C-like"/>
    <property type="match status" value="1"/>
</dbReference>
<feature type="domain" description="OmpA-like" evidence="5">
    <location>
        <begin position="538"/>
        <end position="659"/>
    </location>
</feature>
<dbReference type="InterPro" id="IPR006664">
    <property type="entry name" value="OMP_bac"/>
</dbReference>
<dbReference type="SUPFAM" id="SSF82171">
    <property type="entry name" value="DPP6 N-terminal domain-like"/>
    <property type="match status" value="1"/>
</dbReference>
<evidence type="ECO:0000256" key="3">
    <source>
        <dbReference type="ARBA" id="ARBA00023237"/>
    </source>
</evidence>
<evidence type="ECO:0000259" key="5">
    <source>
        <dbReference type="PROSITE" id="PS51123"/>
    </source>
</evidence>